<dbReference type="Gene3D" id="1.10.357.10">
    <property type="entry name" value="Tetracycline Repressor, domain 2"/>
    <property type="match status" value="1"/>
</dbReference>
<keyword evidence="2 4" id="KW-0238">DNA-binding</keyword>
<sequence>MSTVKPNRREMYAALTRTAVVDAARELFGTAGYEATSIDDIARASQTSKGAVYHHFRDKQEIFAEVFQAGQERLIARAIEAMPPAAATAWERVEAATRAFLEAYVEDAEARHMLRQAMTVLGWDRVRELDERMALPLIRETLAEAIEAGEARSVSVPVAADLLLGLYCNAVLVIAAGADPARTAGEVQGVVSALLGGLRS</sequence>
<protein>
    <submittedName>
        <fullName evidence="6">TetR/AcrR family transcriptional regulator</fullName>
    </submittedName>
</protein>
<feature type="DNA-binding region" description="H-T-H motif" evidence="4">
    <location>
        <begin position="37"/>
        <end position="56"/>
    </location>
</feature>
<dbReference type="PANTHER" id="PTHR30055:SF234">
    <property type="entry name" value="HTH-TYPE TRANSCRIPTIONAL REGULATOR BETI"/>
    <property type="match status" value="1"/>
</dbReference>
<dbReference type="GO" id="GO:0003700">
    <property type="term" value="F:DNA-binding transcription factor activity"/>
    <property type="evidence" value="ECO:0007669"/>
    <property type="project" value="TreeGrafter"/>
</dbReference>
<keyword evidence="1" id="KW-0805">Transcription regulation</keyword>
<dbReference type="EMBL" id="WBMR01000086">
    <property type="protein sequence ID" value="KAB2375372.1"/>
    <property type="molecule type" value="Genomic_DNA"/>
</dbReference>
<accession>A0A6L3VNB2</accession>
<evidence type="ECO:0000256" key="4">
    <source>
        <dbReference type="PROSITE-ProRule" id="PRU00335"/>
    </source>
</evidence>
<dbReference type="AlphaFoldDB" id="A0A6L3VNB2"/>
<dbReference type="FunFam" id="1.10.10.60:FF:000141">
    <property type="entry name" value="TetR family transcriptional regulator"/>
    <property type="match status" value="1"/>
</dbReference>
<dbReference type="GO" id="GO:0045892">
    <property type="term" value="P:negative regulation of DNA-templated transcription"/>
    <property type="evidence" value="ECO:0007669"/>
    <property type="project" value="UniProtKB-ARBA"/>
</dbReference>
<dbReference type="PRINTS" id="PR00455">
    <property type="entry name" value="HTHTETR"/>
</dbReference>
<name>A0A6L3VNB2_9ACTN</name>
<comment type="caution">
    <text evidence="6">The sequence shown here is derived from an EMBL/GenBank/DDBJ whole genome shotgun (WGS) entry which is preliminary data.</text>
</comment>
<keyword evidence="7" id="KW-1185">Reference proteome</keyword>
<evidence type="ECO:0000256" key="2">
    <source>
        <dbReference type="ARBA" id="ARBA00023125"/>
    </source>
</evidence>
<dbReference type="PANTHER" id="PTHR30055">
    <property type="entry name" value="HTH-TYPE TRANSCRIPTIONAL REGULATOR RUTR"/>
    <property type="match status" value="1"/>
</dbReference>
<evidence type="ECO:0000313" key="7">
    <source>
        <dbReference type="Proteomes" id="UP000483004"/>
    </source>
</evidence>
<evidence type="ECO:0000313" key="6">
    <source>
        <dbReference type="EMBL" id="KAB2375372.1"/>
    </source>
</evidence>
<dbReference type="Pfam" id="PF00440">
    <property type="entry name" value="TetR_N"/>
    <property type="match status" value="1"/>
</dbReference>
<dbReference type="OrthoDB" id="9805134at2"/>
<reference evidence="6 7" key="1">
    <citation type="submission" date="2019-09" db="EMBL/GenBank/DDBJ databases">
        <title>Actinomadura physcomitrii sp. nov., a novel actinomycete isolated from moss [Physcomitrium sphaericum (Ludw) Fuernr].</title>
        <authorList>
            <person name="Liu C."/>
            <person name="Zhuang X."/>
        </authorList>
    </citation>
    <scope>NUCLEOTIDE SEQUENCE [LARGE SCALE GENOMIC DNA]</scope>
    <source>
        <strain evidence="6 7">CYP1-1B</strain>
    </source>
</reference>
<dbReference type="InterPro" id="IPR049484">
    <property type="entry name" value="Rv0078-like_C"/>
</dbReference>
<dbReference type="GO" id="GO:0000976">
    <property type="term" value="F:transcription cis-regulatory region binding"/>
    <property type="evidence" value="ECO:0007669"/>
    <property type="project" value="TreeGrafter"/>
</dbReference>
<dbReference type="RefSeq" id="WP_151542823.1">
    <property type="nucleotide sequence ID" value="NZ_WBMR01000086.1"/>
</dbReference>
<proteinExistence type="predicted"/>
<dbReference type="InterPro" id="IPR009057">
    <property type="entry name" value="Homeodomain-like_sf"/>
</dbReference>
<evidence type="ECO:0000256" key="1">
    <source>
        <dbReference type="ARBA" id="ARBA00023015"/>
    </source>
</evidence>
<organism evidence="6 7">
    <name type="scientific">Actinomadura montaniterrae</name>
    <dbReference type="NCBI Taxonomy" id="1803903"/>
    <lineage>
        <taxon>Bacteria</taxon>
        <taxon>Bacillati</taxon>
        <taxon>Actinomycetota</taxon>
        <taxon>Actinomycetes</taxon>
        <taxon>Streptosporangiales</taxon>
        <taxon>Thermomonosporaceae</taxon>
        <taxon>Actinomadura</taxon>
    </lineage>
</organism>
<gene>
    <name evidence="6" type="ORF">F9B16_26340</name>
</gene>
<dbReference type="PROSITE" id="PS50977">
    <property type="entry name" value="HTH_TETR_2"/>
    <property type="match status" value="1"/>
</dbReference>
<evidence type="ECO:0000256" key="3">
    <source>
        <dbReference type="ARBA" id="ARBA00023163"/>
    </source>
</evidence>
<dbReference type="Pfam" id="PF21351">
    <property type="entry name" value="TetR_C_41"/>
    <property type="match status" value="1"/>
</dbReference>
<dbReference type="InterPro" id="IPR050109">
    <property type="entry name" value="HTH-type_TetR-like_transc_reg"/>
</dbReference>
<dbReference type="Proteomes" id="UP000483004">
    <property type="component" value="Unassembled WGS sequence"/>
</dbReference>
<dbReference type="InterPro" id="IPR036271">
    <property type="entry name" value="Tet_transcr_reg_TetR-rel_C_sf"/>
</dbReference>
<dbReference type="SUPFAM" id="SSF46689">
    <property type="entry name" value="Homeodomain-like"/>
    <property type="match status" value="1"/>
</dbReference>
<feature type="domain" description="HTH tetR-type" evidence="5">
    <location>
        <begin position="14"/>
        <end position="74"/>
    </location>
</feature>
<dbReference type="SUPFAM" id="SSF48498">
    <property type="entry name" value="Tetracyclin repressor-like, C-terminal domain"/>
    <property type="match status" value="1"/>
</dbReference>
<evidence type="ECO:0000259" key="5">
    <source>
        <dbReference type="PROSITE" id="PS50977"/>
    </source>
</evidence>
<keyword evidence="3" id="KW-0804">Transcription</keyword>
<dbReference type="InterPro" id="IPR001647">
    <property type="entry name" value="HTH_TetR"/>
</dbReference>